<accession>A0ABV8IB78</accession>
<reference evidence="2" key="1">
    <citation type="journal article" date="2019" name="Int. J. Syst. Evol. Microbiol.">
        <title>The Global Catalogue of Microorganisms (GCM) 10K type strain sequencing project: providing services to taxonomists for standard genome sequencing and annotation.</title>
        <authorList>
            <consortium name="The Broad Institute Genomics Platform"/>
            <consortium name="The Broad Institute Genome Sequencing Center for Infectious Disease"/>
            <person name="Wu L."/>
            <person name="Ma J."/>
        </authorList>
    </citation>
    <scope>NUCLEOTIDE SEQUENCE [LARGE SCALE GENOMIC DNA]</scope>
    <source>
        <strain evidence="2">TBRC 4489</strain>
    </source>
</reference>
<protein>
    <submittedName>
        <fullName evidence="1">Uncharacterized protein</fullName>
    </submittedName>
</protein>
<dbReference type="RefSeq" id="WP_377289326.1">
    <property type="nucleotide sequence ID" value="NZ_JBHSBM010000018.1"/>
</dbReference>
<evidence type="ECO:0000313" key="1">
    <source>
        <dbReference type="EMBL" id="MFC4060252.1"/>
    </source>
</evidence>
<evidence type="ECO:0000313" key="2">
    <source>
        <dbReference type="Proteomes" id="UP001595850"/>
    </source>
</evidence>
<name>A0ABV8IB78_9ACTN</name>
<sequence length="194" mass="19603">MAVTPLAVHDLAAAVLGCVCQALDEAAAAVAEQPGCPCRACVVAGAPAWDGCSDPCGDDAGGQLTVHIARLFASPPTRFPEEDRDVRGVRGCAAAPLLAAELVVTLLRCAPTLDERGCPPSCEELEAAARVVHVDAVTVVNALLCCLPGTGARGRRFVLGPARILEPVGGCMGVEQRVTVALAGCAPCPGGESP</sequence>
<organism evidence="1 2">
    <name type="scientific">Planomonospora corallina</name>
    <dbReference type="NCBI Taxonomy" id="1806052"/>
    <lineage>
        <taxon>Bacteria</taxon>
        <taxon>Bacillati</taxon>
        <taxon>Actinomycetota</taxon>
        <taxon>Actinomycetes</taxon>
        <taxon>Streptosporangiales</taxon>
        <taxon>Streptosporangiaceae</taxon>
        <taxon>Planomonospora</taxon>
    </lineage>
</organism>
<proteinExistence type="predicted"/>
<gene>
    <name evidence="1" type="ORF">ACFOWE_18260</name>
</gene>
<comment type="caution">
    <text evidence="1">The sequence shown here is derived from an EMBL/GenBank/DDBJ whole genome shotgun (WGS) entry which is preliminary data.</text>
</comment>
<keyword evidence="2" id="KW-1185">Reference proteome</keyword>
<dbReference type="Proteomes" id="UP001595850">
    <property type="component" value="Unassembled WGS sequence"/>
</dbReference>
<dbReference type="EMBL" id="JBHSBM010000018">
    <property type="protein sequence ID" value="MFC4060252.1"/>
    <property type="molecule type" value="Genomic_DNA"/>
</dbReference>